<dbReference type="Proteomes" id="UP000198704">
    <property type="component" value="Unassembled WGS sequence"/>
</dbReference>
<name>A0A1H0EHY8_9HYPH</name>
<dbReference type="RefSeq" id="WP_091718500.1">
    <property type="nucleotide sequence ID" value="NZ_FNHS01000011.1"/>
</dbReference>
<dbReference type="STRING" id="582672.SAMN05216360_111188"/>
<keyword evidence="2" id="KW-0687">Ribonucleoprotein</keyword>
<feature type="compositionally biased region" description="Low complexity" evidence="1">
    <location>
        <begin position="68"/>
        <end position="82"/>
    </location>
</feature>
<evidence type="ECO:0000313" key="3">
    <source>
        <dbReference type="Proteomes" id="UP000198704"/>
    </source>
</evidence>
<feature type="compositionally biased region" description="Low complexity" evidence="1">
    <location>
        <begin position="20"/>
        <end position="31"/>
    </location>
</feature>
<protein>
    <submittedName>
        <fullName evidence="2">RPS31 30S ribosomal protein S31</fullName>
    </submittedName>
</protein>
<dbReference type="AlphaFoldDB" id="A0A1H0EHY8"/>
<organism evidence="2 3">
    <name type="scientific">Methylobacterium phyllostachyos</name>
    <dbReference type="NCBI Taxonomy" id="582672"/>
    <lineage>
        <taxon>Bacteria</taxon>
        <taxon>Pseudomonadati</taxon>
        <taxon>Pseudomonadota</taxon>
        <taxon>Alphaproteobacteria</taxon>
        <taxon>Hyphomicrobiales</taxon>
        <taxon>Methylobacteriaceae</taxon>
        <taxon>Methylobacterium</taxon>
    </lineage>
</organism>
<sequence>MSNPAKGQSGDGQQHTTRSAQEQKAAEVQAAGSAKADAGHPMVAEGGKAEAPTEGKGHPKSAASNAQAGATSDAATSHATAGKAEKEAAAAAGADKDQHGRGHRKAE</sequence>
<reference evidence="3" key="1">
    <citation type="submission" date="2016-10" db="EMBL/GenBank/DDBJ databases">
        <authorList>
            <person name="Varghese N."/>
            <person name="Submissions S."/>
        </authorList>
    </citation>
    <scope>NUCLEOTIDE SEQUENCE [LARGE SCALE GENOMIC DNA]</scope>
    <source>
        <strain evidence="3">BL47</strain>
    </source>
</reference>
<evidence type="ECO:0000313" key="2">
    <source>
        <dbReference type="EMBL" id="SDN81930.1"/>
    </source>
</evidence>
<dbReference type="OrthoDB" id="8000360at2"/>
<keyword evidence="3" id="KW-1185">Reference proteome</keyword>
<evidence type="ECO:0000256" key="1">
    <source>
        <dbReference type="SAM" id="MobiDB-lite"/>
    </source>
</evidence>
<feature type="compositionally biased region" description="Basic and acidic residues" evidence="1">
    <location>
        <begin position="83"/>
        <end position="107"/>
    </location>
</feature>
<feature type="compositionally biased region" description="Polar residues" evidence="1">
    <location>
        <begin position="1"/>
        <end position="19"/>
    </location>
</feature>
<feature type="compositionally biased region" description="Basic and acidic residues" evidence="1">
    <location>
        <begin position="47"/>
        <end position="57"/>
    </location>
</feature>
<dbReference type="EMBL" id="FNHS01000011">
    <property type="protein sequence ID" value="SDN81930.1"/>
    <property type="molecule type" value="Genomic_DNA"/>
</dbReference>
<dbReference type="GO" id="GO:0005840">
    <property type="term" value="C:ribosome"/>
    <property type="evidence" value="ECO:0007669"/>
    <property type="project" value="UniProtKB-KW"/>
</dbReference>
<proteinExistence type="predicted"/>
<feature type="region of interest" description="Disordered" evidence="1">
    <location>
        <begin position="1"/>
        <end position="107"/>
    </location>
</feature>
<accession>A0A1H0EHY8</accession>
<gene>
    <name evidence="2" type="ORF">SAMN05216360_111188</name>
</gene>
<keyword evidence="2" id="KW-0689">Ribosomal protein</keyword>